<organism evidence="2">
    <name type="scientific">Malaco herpesvirus 4</name>
    <dbReference type="NCBI Taxonomy" id="3031800"/>
    <lineage>
        <taxon>Viruses</taxon>
        <taxon>Duplodnaviria</taxon>
        <taxon>Heunggongvirae</taxon>
        <taxon>Peploviricota</taxon>
        <taxon>Herviviricetes</taxon>
        <taxon>Herpesvirales</taxon>
        <taxon>Malacoherpesviridae</taxon>
    </lineage>
</organism>
<evidence type="ECO:0000256" key="1">
    <source>
        <dbReference type="SAM" id="MobiDB-lite"/>
    </source>
</evidence>
<name>A0AA48SFE6_9VIRU</name>
<sequence>MASKDLTNIETFIAKVLVGQKQITVGNISTYLQQWHGTPLTSLTECSVCELLKESRQENRQRKRSRGELPREAATILKVNEIAMELPEDVSGIVILWCYIKHVFHLSLPRAVTLNPYSILVHCFMGRCKNEHGCSTIGSAKIDVASGHERVTTDRLLRQSTVAYHMFTDRYVSDIGVCKTNSFYGMNHLLTRLCEKPKTDSQNINAKSVGHHDFSDQQKCRDVIKFTPFDVHESELNAITDPETVLKTFIDHAVKTNKCKGNNNRSAGVCVYASTGDLTSHFLKHSPYGLDSGFDCRCYVAKDWAIKTYKSLAKYNSNVNLFSENKNNLPGILVVQHRQHQHPDHHKHQRHVNTATGSNCCAGECDETNVRKNLKIWYSKRDTHDQINVVAMNSRNAIDRATQQGKKRKVRTFDIHVDHRSSEETTRVAPVRKGIRDKVGVSRQKRRQNHRSSSIHGSTYTQAETTLSYRDSARKQDIIQMSAFLLDVYNLVTSRPNSQTVTNNDRSVLRHIESARPSCLWCTLTIARGMLFVTQDLIKITKLNMRRVGVGMGLANGDHSPALHDINHNRTPAREQSKTTWSNIDHSTLDTANHTFSLHLDNGYASIEALAQNYPDWFNGKYGSVLRDLFDAVYKNRKIRVSNWSGIQTENFMIIDHRNSKDMMINLYRHLNSEQNIFCKTNTRRKLATMLNEETTSCYRVRGCVVPYVIRAVQHLTQYGLHVPNRVLARMQKQAHQHGLDVVC</sequence>
<feature type="region of interest" description="Disordered" evidence="1">
    <location>
        <begin position="434"/>
        <end position="461"/>
    </location>
</feature>
<proteinExistence type="predicted"/>
<reference evidence="2" key="1">
    <citation type="journal article" date="2023" name="Front. Mar. Sci.">
        <title>Tracing the invertebrate herpesviruses in the global sequence datasets.</title>
        <authorList>
            <person name="Rosani U."/>
            <person name="Gaia M."/>
            <person name="Delmont T.O."/>
            <person name="Krupovic M."/>
        </authorList>
    </citation>
    <scope>NUCLEOTIDE SEQUENCE</scope>
    <source>
        <strain evidence="2">MalacoHV4/Med/2018 155</strain>
    </source>
</reference>
<accession>A0AA48SFE6</accession>
<evidence type="ECO:0000313" key="2">
    <source>
        <dbReference type="EMBL" id="DBA11616.1"/>
    </source>
</evidence>
<protein>
    <submittedName>
        <fullName evidence="2">ORF2</fullName>
    </submittedName>
</protein>
<dbReference type="EMBL" id="BK063062">
    <property type="protein sequence ID" value="DBA11616.1"/>
    <property type="molecule type" value="Genomic_DNA"/>
</dbReference>
<reference evidence="2" key="2">
    <citation type="submission" date="2023-01" db="EMBL/GenBank/DDBJ databases">
        <authorList>
            <person name="Rosani U."/>
            <person name="Delmont T.O."/>
            <person name="Gaia M."/>
            <person name="Krupovic M."/>
        </authorList>
    </citation>
    <scope>NUCLEOTIDE SEQUENCE</scope>
    <source>
        <strain evidence="2">MalacoHV4/Med/2018 155</strain>
    </source>
</reference>
<feature type="compositionally biased region" description="Polar residues" evidence="1">
    <location>
        <begin position="451"/>
        <end position="461"/>
    </location>
</feature>